<reference evidence="2 3" key="1">
    <citation type="submission" date="2015-12" db="EMBL/GenBank/DDBJ databases">
        <title>Draft genome sequence of Moniliophthora roreri, the causal agent of frosty pod rot of cacao.</title>
        <authorList>
            <person name="Aime M.C."/>
            <person name="Diaz-Valderrama J.R."/>
            <person name="Kijpornyongpan T."/>
            <person name="Phillips-Mora W."/>
        </authorList>
    </citation>
    <scope>NUCLEOTIDE SEQUENCE [LARGE SCALE GENOMIC DNA]</scope>
    <source>
        <strain evidence="2 3">MCA 2952</strain>
    </source>
</reference>
<proteinExistence type="predicted"/>
<feature type="compositionally biased region" description="Polar residues" evidence="1">
    <location>
        <begin position="638"/>
        <end position="658"/>
    </location>
</feature>
<feature type="region of interest" description="Disordered" evidence="1">
    <location>
        <begin position="417"/>
        <end position="679"/>
    </location>
</feature>
<organism evidence="2 3">
    <name type="scientific">Moniliophthora roreri</name>
    <name type="common">Frosty pod rot fungus</name>
    <name type="synonym">Monilia roreri</name>
    <dbReference type="NCBI Taxonomy" id="221103"/>
    <lineage>
        <taxon>Eukaryota</taxon>
        <taxon>Fungi</taxon>
        <taxon>Dikarya</taxon>
        <taxon>Basidiomycota</taxon>
        <taxon>Agaricomycotina</taxon>
        <taxon>Agaricomycetes</taxon>
        <taxon>Agaricomycetidae</taxon>
        <taxon>Agaricales</taxon>
        <taxon>Marasmiineae</taxon>
        <taxon>Marasmiaceae</taxon>
        <taxon>Moniliophthora</taxon>
    </lineage>
</organism>
<evidence type="ECO:0000313" key="2">
    <source>
        <dbReference type="EMBL" id="KTB44275.1"/>
    </source>
</evidence>
<feature type="compositionally biased region" description="Polar residues" evidence="1">
    <location>
        <begin position="501"/>
        <end position="516"/>
    </location>
</feature>
<dbReference type="EMBL" id="LATX01000961">
    <property type="protein sequence ID" value="KTB44275.1"/>
    <property type="molecule type" value="Genomic_DNA"/>
</dbReference>
<feature type="compositionally biased region" description="Basic and acidic residues" evidence="1">
    <location>
        <begin position="746"/>
        <end position="758"/>
    </location>
</feature>
<accession>A0A0W0G6S2</accession>
<feature type="region of interest" description="Disordered" evidence="1">
    <location>
        <begin position="299"/>
        <end position="363"/>
    </location>
</feature>
<dbReference type="PANTHER" id="PTHR38696:SF1">
    <property type="entry name" value="MEDIATOR OF RNA POLYMERASE II TRANSCRIPTION SUBUNIT 13"/>
    <property type="match status" value="1"/>
</dbReference>
<feature type="compositionally biased region" description="Basic and acidic residues" evidence="1">
    <location>
        <begin position="691"/>
        <end position="703"/>
    </location>
</feature>
<feature type="compositionally biased region" description="Basic and acidic residues" evidence="1">
    <location>
        <begin position="715"/>
        <end position="727"/>
    </location>
</feature>
<gene>
    <name evidence="2" type="ORF">WG66_3170</name>
</gene>
<feature type="compositionally biased region" description="Polar residues" evidence="1">
    <location>
        <begin position="475"/>
        <end position="485"/>
    </location>
</feature>
<evidence type="ECO:0000313" key="3">
    <source>
        <dbReference type="Proteomes" id="UP000054988"/>
    </source>
</evidence>
<sequence>MPTTSTTNSPSIPDSHFTPRPEFIRSEHKPIPNSFALLAISGPNCIRLYSFSPSTTTTLRRFLEQRKILQGTREDVHNNLYEFALDGKPWSSPKSLATERFLVEFLTVIYSCGYTFLSSVDYGRESDDRLAITFSIPKPSPDSRSTFADKQVPVPWALSFPSATTLRVIHPPLHSTPAILQAVRSAWPRGVDSEKKVGDNCFEFKLKGYKWFQEDTFAVDSLRHILSLLASLDAHSFTLQTSISLTNRSRVKDLWIFVGTAPRPDNASSPSLQMRTSPEPTVAHRRQMTEPLQVLPHSQLSLQQGHHRAATDQRPQTPQRPHTPNAPSPLSPRSQTPPSVLRKAAPRAQVPISVHDEVDGEGMGMGEGEYRAVLPSVISEGVQDMTGVGVGVGRTPDVFYEAQPFAGAMTFPLAVSHPIPRTPTPQSQSRGASPVPIQAHSRGPSPSPYPEPQGPEEDLNHRETGTLLSPGTFKATDSSIRSSAFSDGDPETRTIPIEWTGVSSPTSPRPETNRMSSVPKLPGGWRSTPTDEKDSGIEVEESPGTKTPVHDANIRVANPEITEQGRVKSEVGEMGVIPVPGTPPPLPVRQEIVAPPHPPPVHPSRIERSEDKDKGKERNTSASSGQGWVLVNVGSPAPLSSSTSPVPQGEPSSSSSAETDPHDTNVLKKPMSGNASMSPAAKAIVIIDAVDAKKDKKTQDVSKGKVKRFFSLSRAQRDSDGVKERARSKSSAGLSERLKRLGTPEVTRREGGDRRSFD</sequence>
<feature type="compositionally biased region" description="Basic and acidic residues" evidence="1">
    <location>
        <begin position="604"/>
        <end position="619"/>
    </location>
</feature>
<protein>
    <submittedName>
        <fullName evidence="2">Uncharacterized protein</fullName>
    </submittedName>
</protein>
<dbReference type="eggNOG" id="ENOG502S445">
    <property type="taxonomic scope" value="Eukaryota"/>
</dbReference>
<dbReference type="AlphaFoldDB" id="A0A0W0G6S2"/>
<feature type="compositionally biased region" description="Low complexity" evidence="1">
    <location>
        <begin position="313"/>
        <end position="323"/>
    </location>
</feature>
<evidence type="ECO:0000256" key="1">
    <source>
        <dbReference type="SAM" id="MobiDB-lite"/>
    </source>
</evidence>
<name>A0A0W0G6S2_MONRR</name>
<dbReference type="Proteomes" id="UP000054988">
    <property type="component" value="Unassembled WGS sequence"/>
</dbReference>
<comment type="caution">
    <text evidence="2">The sequence shown here is derived from an EMBL/GenBank/DDBJ whole genome shotgun (WGS) entry which is preliminary data.</text>
</comment>
<dbReference type="PANTHER" id="PTHR38696">
    <property type="entry name" value="MEDIATOR OF RNA POLYMERASE II TRANSCRIPTION SUBUNIT 13"/>
    <property type="match status" value="1"/>
</dbReference>
<feature type="region of interest" description="Disordered" evidence="1">
    <location>
        <begin position="691"/>
        <end position="758"/>
    </location>
</feature>